<organism evidence="1">
    <name type="scientific">marine sediment metagenome</name>
    <dbReference type="NCBI Taxonomy" id="412755"/>
    <lineage>
        <taxon>unclassified sequences</taxon>
        <taxon>metagenomes</taxon>
        <taxon>ecological metagenomes</taxon>
    </lineage>
</organism>
<dbReference type="SUPFAM" id="SSF48403">
    <property type="entry name" value="Ankyrin repeat"/>
    <property type="match status" value="1"/>
</dbReference>
<dbReference type="AlphaFoldDB" id="A0A0F9I1W3"/>
<reference evidence="1" key="1">
    <citation type="journal article" date="2015" name="Nature">
        <title>Complex archaea that bridge the gap between prokaryotes and eukaryotes.</title>
        <authorList>
            <person name="Spang A."/>
            <person name="Saw J.H."/>
            <person name="Jorgensen S.L."/>
            <person name="Zaremba-Niedzwiedzka K."/>
            <person name="Martijn J."/>
            <person name="Lind A.E."/>
            <person name="van Eijk R."/>
            <person name="Schleper C."/>
            <person name="Guy L."/>
            <person name="Ettema T.J."/>
        </authorList>
    </citation>
    <scope>NUCLEOTIDE SEQUENCE</scope>
</reference>
<dbReference type="InterPro" id="IPR036770">
    <property type="entry name" value="Ankyrin_rpt-contain_sf"/>
</dbReference>
<comment type="caution">
    <text evidence="1">The sequence shown here is derived from an EMBL/GenBank/DDBJ whole genome shotgun (WGS) entry which is preliminary data.</text>
</comment>
<name>A0A0F9I1W3_9ZZZZ</name>
<protein>
    <submittedName>
        <fullName evidence="1">Uncharacterized protein</fullName>
    </submittedName>
</protein>
<dbReference type="Gene3D" id="1.25.40.20">
    <property type="entry name" value="Ankyrin repeat-containing domain"/>
    <property type="match status" value="1"/>
</dbReference>
<accession>A0A0F9I1W3</accession>
<dbReference type="InterPro" id="IPR002110">
    <property type="entry name" value="Ankyrin_rpt"/>
</dbReference>
<proteinExistence type="predicted"/>
<dbReference type="EMBL" id="LAZR01022586">
    <property type="protein sequence ID" value="KKL81352.1"/>
    <property type="molecule type" value="Genomic_DNA"/>
</dbReference>
<sequence>MCAQSNFAESAKLLIQHRADINQVTDESSTPLYVASQEGKHKQLY</sequence>
<gene>
    <name evidence="1" type="ORF">LCGC14_1995610</name>
</gene>
<dbReference type="Pfam" id="PF00023">
    <property type="entry name" value="Ank"/>
    <property type="match status" value="1"/>
</dbReference>
<evidence type="ECO:0000313" key="1">
    <source>
        <dbReference type="EMBL" id="KKL81352.1"/>
    </source>
</evidence>